<dbReference type="GO" id="GO:0009035">
    <property type="term" value="F:type I site-specific deoxyribonuclease activity"/>
    <property type="evidence" value="ECO:0007669"/>
    <property type="project" value="UniProtKB-EC"/>
</dbReference>
<dbReference type="SUPFAM" id="SSF52540">
    <property type="entry name" value="P-loop containing nucleoside triphosphate hydrolases"/>
    <property type="match status" value="1"/>
</dbReference>
<dbReference type="InterPro" id="IPR014001">
    <property type="entry name" value="Helicase_ATP-bd"/>
</dbReference>
<name>A0A1H9TYC7_9PSED</name>
<dbReference type="Proteomes" id="UP000199221">
    <property type="component" value="Unassembled WGS sequence"/>
</dbReference>
<evidence type="ECO:0000259" key="1">
    <source>
        <dbReference type="PROSITE" id="PS51192"/>
    </source>
</evidence>
<evidence type="ECO:0000313" key="2">
    <source>
        <dbReference type="EMBL" id="SES01743.1"/>
    </source>
</evidence>
<evidence type="ECO:0000313" key="3">
    <source>
        <dbReference type="Proteomes" id="UP000199221"/>
    </source>
</evidence>
<reference evidence="2 3" key="1">
    <citation type="submission" date="2016-10" db="EMBL/GenBank/DDBJ databases">
        <authorList>
            <person name="de Groot N.N."/>
        </authorList>
    </citation>
    <scope>NUCLEOTIDE SEQUENCE [LARGE SCALE GENOMIC DNA]</scope>
    <source>
        <strain evidence="2 3">LMG 27941</strain>
    </source>
</reference>
<gene>
    <name evidence="2" type="ORF">SAMN05216230_1177</name>
</gene>
<dbReference type="GO" id="GO:0009307">
    <property type="term" value="P:DNA restriction-modification system"/>
    <property type="evidence" value="ECO:0007669"/>
    <property type="project" value="UniProtKB-KW"/>
</dbReference>
<dbReference type="RefSeq" id="WP_094012475.1">
    <property type="nucleotide sequence ID" value="NZ_FOEQ01000017.1"/>
</dbReference>
<protein>
    <submittedName>
        <fullName evidence="2">Type I restriction enzyme, R subunit</fullName>
    </submittedName>
</protein>
<sequence length="1038" mass="117811">MSAQTTERAFEFHVEDILLQQGGWQSGTNSEWDKARALFPARVLDFIETTQPKLWTDMATLHGGNLKPMLLDALVKELEIKGSLHVLRHGFKFYGKLFRLAYFKPAHDLSPDVLALYVHNQLTVARQVPCHLGDHSTVDMVLAVNGLPVATIELKNPGTHQSWRHAVKQYQNDRDPRAPLFEFKKRALVHFAADQDEVWMTTRLAKEKTFFLPFNRGSHPGQTQCGAGNPQHVSGYRTGYFWQETLQRDSFLDILGHFLFIEKDEQKIDDGRGGKKLATTEKMVFPRYHQLDAVRALITTSRDEGSGHNYLVQHSAGSGKTNSISWLSHRLASLHNAQDQKVFDCVIVITDRKVLDKQLQDAIYQIEHAQGVVKAIDQDSRQLAEALIDGTKIVITTLQKFPFVLRGLLRAAGAENQDKASDEEKAQAKAWQAAIAARRYAVIVDEAHSSQTGETARELKGILGVGSQTGNGEEEADWEDRLNQIMASRGQQKNLSFFAFTATPKGKTLELFGREGSSGKPEAFHTYSMRQAIEEGFILDVLRNYTTYSTWFKFVKTVEDDPSIPKKKGAKALAKFKELHPHNIEQKTEVMVEHFREHVRHQLGGRGKAMVVTASRIQAVRYKLAFERFIQEQGYNDIRSLVAFSGTVKDQDTGIDYTEPGMNLDAVTGKPIPESQLAERFASSDYQVLLVANKYQTGFDQPLLCAMYVDKRLDGVQAVQTLSRLNRKIAGKDEPFVLDFVNKPEDIYAAFKPYFDSTSLQESAKPEMLPAIKHELDQLQIYHWSEVEAFARIFYRQPDRQNPADHAHMQRHLQPAVDRFKAIEDDEVRSTFREKLGGYERMYSFLSQILPYADPDLEMLYSYGRFLLPHLPLDRDNTVVKVGNEVELQYYRLQRVSSGPIELKLGEPEGVYSPTDVGTGKAKEEKAPLSEIIQVLNDRFGTAFTEEDRLFFDQIKAKATSNSQVIQTAMANPLDKFQLGVRRLIEELMIQRMTENDKIVTRYMDDGEFQRAAFPILAKEIFETIHEQQKPTGNDGIA</sequence>
<dbReference type="Gene3D" id="3.40.50.300">
    <property type="entry name" value="P-loop containing nucleotide triphosphate hydrolases"/>
    <property type="match status" value="3"/>
</dbReference>
<feature type="domain" description="Helicase ATP-binding" evidence="1">
    <location>
        <begin position="301"/>
        <end position="522"/>
    </location>
</feature>
<dbReference type="Gene3D" id="3.90.1570.50">
    <property type="match status" value="1"/>
</dbReference>
<dbReference type="GO" id="GO:0003677">
    <property type="term" value="F:DNA binding"/>
    <property type="evidence" value="ECO:0007669"/>
    <property type="project" value="UniProtKB-KW"/>
</dbReference>
<dbReference type="GO" id="GO:0005524">
    <property type="term" value="F:ATP binding"/>
    <property type="evidence" value="ECO:0007669"/>
    <property type="project" value="UniProtKB-KW"/>
</dbReference>
<dbReference type="InterPro" id="IPR027417">
    <property type="entry name" value="P-loop_NTPase"/>
</dbReference>
<dbReference type="EMBL" id="FOEQ01000017">
    <property type="protein sequence ID" value="SES01743.1"/>
    <property type="molecule type" value="Genomic_DNA"/>
</dbReference>
<organism evidence="2 3">
    <name type="scientific">Pseudomonas soli</name>
    <dbReference type="NCBI Taxonomy" id="1306993"/>
    <lineage>
        <taxon>Bacteria</taxon>
        <taxon>Pseudomonadati</taxon>
        <taxon>Pseudomonadota</taxon>
        <taxon>Gammaproteobacteria</taxon>
        <taxon>Pseudomonadales</taxon>
        <taxon>Pseudomonadaceae</taxon>
        <taxon>Pseudomonas</taxon>
    </lineage>
</organism>
<dbReference type="PANTHER" id="PTHR42927:SF1">
    <property type="entry name" value="HELICASE SUPERFAMILY 1 AND 2 DOMAIN-CONTAINING PROTEIN"/>
    <property type="match status" value="1"/>
</dbReference>
<dbReference type="InterPro" id="IPR055180">
    <property type="entry name" value="HsdR_RecA-like_helicase_dom_2"/>
</dbReference>
<proteinExistence type="predicted"/>
<dbReference type="PANTHER" id="PTHR42927">
    <property type="entry name" value="HELICASE SUPERFAMILY 1 AND 2 DOMAIN-CONTAINING PROTEIN"/>
    <property type="match status" value="1"/>
</dbReference>
<dbReference type="Pfam" id="PF18766">
    <property type="entry name" value="SWI2_SNF2"/>
    <property type="match status" value="1"/>
</dbReference>
<dbReference type="InterPro" id="IPR007409">
    <property type="entry name" value="Restrct_endonuc_type1_HsdR_N"/>
</dbReference>
<dbReference type="Pfam" id="PF04313">
    <property type="entry name" value="HSDR_N"/>
    <property type="match status" value="1"/>
</dbReference>
<dbReference type="SMART" id="SM00487">
    <property type="entry name" value="DEXDc"/>
    <property type="match status" value="1"/>
</dbReference>
<dbReference type="AlphaFoldDB" id="A0A1H9TYC7"/>
<dbReference type="InterPro" id="IPR040980">
    <property type="entry name" value="SWI2_SNF2"/>
</dbReference>
<dbReference type="PROSITE" id="PS51192">
    <property type="entry name" value="HELICASE_ATP_BIND_1"/>
    <property type="match status" value="1"/>
</dbReference>
<accession>A0A1H9TYC7</accession>
<dbReference type="Pfam" id="PF22679">
    <property type="entry name" value="T1R_D3-like"/>
    <property type="match status" value="1"/>
</dbReference>